<evidence type="ECO:0000256" key="1">
    <source>
        <dbReference type="SAM" id="MobiDB-lite"/>
    </source>
</evidence>
<feature type="region of interest" description="Disordered" evidence="1">
    <location>
        <begin position="304"/>
        <end position="352"/>
    </location>
</feature>
<feature type="compositionally biased region" description="Low complexity" evidence="1">
    <location>
        <begin position="499"/>
        <end position="509"/>
    </location>
</feature>
<proteinExistence type="predicted"/>
<feature type="compositionally biased region" description="Low complexity" evidence="1">
    <location>
        <begin position="18"/>
        <end position="53"/>
    </location>
</feature>
<accession>A0ABD3MLN3</accession>
<reference evidence="2 3" key="1">
    <citation type="submission" date="2024-10" db="EMBL/GenBank/DDBJ databases">
        <title>Updated reference genomes for cyclostephanoid diatoms.</title>
        <authorList>
            <person name="Roberts W.R."/>
            <person name="Alverson A.J."/>
        </authorList>
    </citation>
    <scope>NUCLEOTIDE SEQUENCE [LARGE SCALE GENOMIC DNA]</scope>
    <source>
        <strain evidence="2 3">AJA010-31</strain>
    </source>
</reference>
<comment type="caution">
    <text evidence="2">The sequence shown here is derived from an EMBL/GenBank/DDBJ whole genome shotgun (WGS) entry which is preliminary data.</text>
</comment>
<name>A0ABD3MLN3_9STRA</name>
<feature type="compositionally biased region" description="Acidic residues" evidence="1">
    <location>
        <begin position="341"/>
        <end position="351"/>
    </location>
</feature>
<dbReference type="EMBL" id="JALLPJ020001417">
    <property type="protein sequence ID" value="KAL3764547.1"/>
    <property type="molecule type" value="Genomic_DNA"/>
</dbReference>
<sequence>MINIADVTMKSPHQAAPVPLLSASSGSSSADADKSAPITTSPFSNTSTNANASLSKRQHRRKAPATNCTTRINSDVISTQITALHAIPYVHGAYASASPAFVRNSKFCHVLKRLLPGAYDELHSLMKVSDGKSGYNNSNRDDGRDGGGGGLHRGNSYSNMNNTGPDPVKVMKWAENNPVVSAFGIWTSDSGRRTVTYPAVTTTTAPNTSLYNDDEDCDEFELGAQNAKSAFRSRHNTALTSKNPAAASTNQNTFEIRPSHNKPALEWDVFLDPKLVRQVSNALEVVDGLESKIRVVRSKRLKRRRGLHSNVSSNNNIISSNNNFSSSSNSHNHLYSSQYSSEEEETEEEYDLYQSHTAAQIEVDRLVTSLMKRMILAHGSMSQLVLEAFGVAKDYNYKSVVRGVRVGGVGAKTTTSGSADLYAPSRRREHLVWNKAEEERDLESLLLNPHTKSPRSLKEKTFVGSRGIFMENWLNVFSQTLMLLKNHADPDRRSWNGNTTSLSKKSSTTRNMGMNKNSLRIETTQSALMESSLTGLLRRMWFTRKDSSFALLPNNNSLEGPQAENEGEDDSREEIDYDAASSDCATISSSRVEKSTLANPNIPSLLDVSPRSNDSDAYDDMFAGAKAPSSSLGALCGMSLCLTGDGDSPSSRTSGWHVDSQNMSRDVQRISDVLGEPLRLVLDLKSRRVPPKVWSRLIDSMRSRGLVVEGIGSFDMDELRVIAKSCPCPLTPILFFHSVGDLQRACHANEVKKGDTVYFNGGSLMWKPSTIMEAAERGCCGCIETPDMDDDVDVLSDISINKPDKPTKSRSSSGKYSFQPYAYPRASLSDWERVMCKSTLECYQKHFNLKVGVYVQEFSISPEALDALACFVNAHGALYDQGLAFGGINGVAIKHIHGDGYWNQRYVGRSWDFNARPANHMMPLKPEDHHIVQKAIQAGAWAQVASTYEVTDEQAGALTIKKREPCNPFLQPGMGF</sequence>
<dbReference type="Proteomes" id="UP001530400">
    <property type="component" value="Unassembled WGS sequence"/>
</dbReference>
<feature type="region of interest" description="Disordered" evidence="1">
    <location>
        <begin position="492"/>
        <end position="512"/>
    </location>
</feature>
<dbReference type="AlphaFoldDB" id="A0ABD3MLN3"/>
<feature type="region of interest" description="Disordered" evidence="1">
    <location>
        <begin position="129"/>
        <end position="163"/>
    </location>
</feature>
<protein>
    <submittedName>
        <fullName evidence="2">Uncharacterized protein</fullName>
    </submittedName>
</protein>
<evidence type="ECO:0000313" key="3">
    <source>
        <dbReference type="Proteomes" id="UP001530400"/>
    </source>
</evidence>
<feature type="compositionally biased region" description="Low complexity" evidence="1">
    <location>
        <begin position="309"/>
        <end position="340"/>
    </location>
</feature>
<feature type="compositionally biased region" description="Acidic residues" evidence="1">
    <location>
        <begin position="565"/>
        <end position="577"/>
    </location>
</feature>
<feature type="region of interest" description="Disordered" evidence="1">
    <location>
        <begin position="552"/>
        <end position="579"/>
    </location>
</feature>
<evidence type="ECO:0000313" key="2">
    <source>
        <dbReference type="EMBL" id="KAL3764547.1"/>
    </source>
</evidence>
<feature type="region of interest" description="Disordered" evidence="1">
    <location>
        <begin position="18"/>
        <end position="67"/>
    </location>
</feature>
<keyword evidence="3" id="KW-1185">Reference proteome</keyword>
<gene>
    <name evidence="2" type="ORF">ACHAWO_007918</name>
</gene>
<organism evidence="2 3">
    <name type="scientific">Cyclotella atomus</name>
    <dbReference type="NCBI Taxonomy" id="382360"/>
    <lineage>
        <taxon>Eukaryota</taxon>
        <taxon>Sar</taxon>
        <taxon>Stramenopiles</taxon>
        <taxon>Ochrophyta</taxon>
        <taxon>Bacillariophyta</taxon>
        <taxon>Coscinodiscophyceae</taxon>
        <taxon>Thalassiosirophycidae</taxon>
        <taxon>Stephanodiscales</taxon>
        <taxon>Stephanodiscaceae</taxon>
        <taxon>Cyclotella</taxon>
    </lineage>
</organism>